<proteinExistence type="predicted"/>
<name>A0AAE0TMT4_9PEZI</name>
<evidence type="ECO:0000313" key="1">
    <source>
        <dbReference type="EMBL" id="KAK3669635.1"/>
    </source>
</evidence>
<dbReference type="EMBL" id="JAUTXT010000077">
    <property type="protein sequence ID" value="KAK3669635.1"/>
    <property type="molecule type" value="Genomic_DNA"/>
</dbReference>
<comment type="caution">
    <text evidence="1">The sequence shown here is derived from an EMBL/GenBank/DDBJ whole genome shotgun (WGS) entry which is preliminary data.</text>
</comment>
<accession>A0AAE0TMT4</accession>
<protein>
    <submittedName>
        <fullName evidence="1">Uncharacterized protein</fullName>
    </submittedName>
</protein>
<reference evidence="1" key="1">
    <citation type="submission" date="2023-07" db="EMBL/GenBank/DDBJ databases">
        <title>Black Yeasts Isolated from many extreme environments.</title>
        <authorList>
            <person name="Coleine C."/>
            <person name="Stajich J.E."/>
            <person name="Selbmann L."/>
        </authorList>
    </citation>
    <scope>NUCLEOTIDE SEQUENCE</scope>
    <source>
        <strain evidence="1">CCFEE 5485</strain>
    </source>
</reference>
<gene>
    <name evidence="1" type="ORF">LTR78_010510</name>
</gene>
<organism evidence="1 2">
    <name type="scientific">Recurvomyces mirabilis</name>
    <dbReference type="NCBI Taxonomy" id="574656"/>
    <lineage>
        <taxon>Eukaryota</taxon>
        <taxon>Fungi</taxon>
        <taxon>Dikarya</taxon>
        <taxon>Ascomycota</taxon>
        <taxon>Pezizomycotina</taxon>
        <taxon>Dothideomycetes</taxon>
        <taxon>Dothideomycetidae</taxon>
        <taxon>Mycosphaerellales</taxon>
        <taxon>Teratosphaeriaceae</taxon>
        <taxon>Recurvomyces</taxon>
    </lineage>
</organism>
<keyword evidence="2" id="KW-1185">Reference proteome</keyword>
<sequence length="234" mass="25964">MTDCDVTVNAKLPYLNDSRNHTYLLFDPTHQQLNISLTCKSFVNMPTQLWLQTLRYSDYWNASTMGDTVIDSSPIGISVFDASLPFNVTDLLSNCGNPSPYYSFWQTISTKTRIFLSAGITAMDNKVDMVPKQDNLPSSEACSAGLAAKSSYDYFTPVLQTFDSGQQCDSSAATKDDRGYLVLTCWLNLYVSLQSTLATTQTTSRGTSTLKILIDEGSIVGGIMFFTWFLTIFL</sequence>
<dbReference type="AlphaFoldDB" id="A0AAE0TMT4"/>
<evidence type="ECO:0000313" key="2">
    <source>
        <dbReference type="Proteomes" id="UP001274830"/>
    </source>
</evidence>
<dbReference type="Proteomes" id="UP001274830">
    <property type="component" value="Unassembled WGS sequence"/>
</dbReference>